<keyword evidence="2" id="KW-1185">Reference proteome</keyword>
<dbReference type="Pfam" id="PF04463">
    <property type="entry name" value="2-thiour_desulf"/>
    <property type="match status" value="1"/>
</dbReference>
<dbReference type="PANTHER" id="PTHR30087:SF1">
    <property type="entry name" value="HYPOTHETICAL CYTOSOLIC PROTEIN"/>
    <property type="match status" value="1"/>
</dbReference>
<organism evidence="1 2">
    <name type="scientific">Ethanoligenens harbinense (strain DSM 18485 / JCM 12961 / CGMCC 1.5033 / YUAN-3)</name>
    <dbReference type="NCBI Taxonomy" id="663278"/>
    <lineage>
        <taxon>Bacteria</taxon>
        <taxon>Bacillati</taxon>
        <taxon>Bacillota</taxon>
        <taxon>Clostridia</taxon>
        <taxon>Eubacteriales</taxon>
        <taxon>Oscillospiraceae</taxon>
        <taxon>Ethanoligenens</taxon>
    </lineage>
</organism>
<reference evidence="1 2" key="1">
    <citation type="submission" date="2010-12" db="EMBL/GenBank/DDBJ databases">
        <title>Complete sequence of Ethanoligenens harbinense YUAN-3.</title>
        <authorList>
            <person name="Lucas S."/>
            <person name="Copeland A."/>
            <person name="Lapidus A."/>
            <person name="Cheng J.-F."/>
            <person name="Bruce D."/>
            <person name="Goodwin L."/>
            <person name="Pitluck S."/>
            <person name="Chertkov O."/>
            <person name="Misra M."/>
            <person name="Detter J.C."/>
            <person name="Han C."/>
            <person name="Tapia R."/>
            <person name="Land M."/>
            <person name="Hauser L."/>
            <person name="Jeffries C."/>
            <person name="Kyrpides N."/>
            <person name="Ivanova N."/>
            <person name="Mikhailova N."/>
            <person name="Wang A."/>
            <person name="Mouttaki H."/>
            <person name="He Z."/>
            <person name="Zhou J."/>
            <person name="Hemme C.L."/>
            <person name="Woyke T."/>
        </authorList>
    </citation>
    <scope>NUCLEOTIDE SEQUENCE [LARGE SCALE GENOMIC DNA]</scope>
    <source>
        <strain evidence="2">DSM 18485 / JCM 12961 / CGMCC 1.5033 / YUAN-3</strain>
    </source>
</reference>
<dbReference type="KEGG" id="eha:Ethha_1169"/>
<dbReference type="InterPro" id="IPR007553">
    <property type="entry name" value="2-thiour_desulf"/>
</dbReference>
<proteinExistence type="predicted"/>
<dbReference type="eggNOG" id="COG1683">
    <property type="taxonomic scope" value="Bacteria"/>
</dbReference>
<evidence type="ECO:0000313" key="2">
    <source>
        <dbReference type="Proteomes" id="UP000001551"/>
    </source>
</evidence>
<dbReference type="STRING" id="663278.Ethha_1169"/>
<accession>E6U514</accession>
<dbReference type="HOGENOM" id="CLU_076318_1_1_9"/>
<dbReference type="RefSeq" id="WP_013485081.1">
    <property type="nucleotide sequence ID" value="NC_014828.1"/>
</dbReference>
<dbReference type="PANTHER" id="PTHR30087">
    <property type="entry name" value="INNER MEMBRANE PROTEIN"/>
    <property type="match status" value="1"/>
</dbReference>
<name>E6U514_ETHHY</name>
<dbReference type="Proteomes" id="UP000001551">
    <property type="component" value="Chromosome"/>
</dbReference>
<evidence type="ECO:0000313" key="1">
    <source>
        <dbReference type="EMBL" id="ADU26720.1"/>
    </source>
</evidence>
<gene>
    <name evidence="1" type="ordered locus">Ethha_1169</name>
</gene>
<protein>
    <submittedName>
        <fullName evidence="1">Uncharacterized protein</fullName>
    </submittedName>
</protein>
<sequence length="165" mass="18290">MRKILVSGCLYGWLCRYDGEMLNCDDPRFLKWKEEGRLVPVCPEVFGGLPTPRPDSQRVGEKVLTGAGKDVTEPYETGAREALRLAKEHDVLFAIMKEDSPSCGIRFIYDGTFTGTKIAGAGRASQLLMEAGFRVLNETMLDEAAALLEQAEDSRTVLHAQTETF</sequence>
<dbReference type="EMBL" id="CP002400">
    <property type="protein sequence ID" value="ADU26720.1"/>
    <property type="molecule type" value="Genomic_DNA"/>
</dbReference>
<dbReference type="AlphaFoldDB" id="E6U514"/>